<dbReference type="GO" id="GO:0003677">
    <property type="term" value="F:DNA binding"/>
    <property type="evidence" value="ECO:0007669"/>
    <property type="project" value="UniProtKB-KW"/>
</dbReference>
<protein>
    <submittedName>
        <fullName evidence="5">DeoR family transcriptional regulator</fullName>
    </submittedName>
</protein>
<dbReference type="PROSITE" id="PS51000">
    <property type="entry name" value="HTH_DEOR_2"/>
    <property type="match status" value="1"/>
</dbReference>
<dbReference type="InterPro" id="IPR014036">
    <property type="entry name" value="DeoR-like_C"/>
</dbReference>
<evidence type="ECO:0000313" key="6">
    <source>
        <dbReference type="Proteomes" id="UP000295783"/>
    </source>
</evidence>
<dbReference type="PRINTS" id="PR00037">
    <property type="entry name" value="HTHLACR"/>
</dbReference>
<keyword evidence="3" id="KW-0804">Transcription</keyword>
<gene>
    <name evidence="5" type="ORF">A8950_3462</name>
</gene>
<dbReference type="OrthoDB" id="7849339at2"/>
<keyword evidence="6" id="KW-1185">Reference proteome</keyword>
<dbReference type="AlphaFoldDB" id="A0A4R6WJ02"/>
<dbReference type="EMBL" id="SNYW01000013">
    <property type="protein sequence ID" value="TDQ78414.1"/>
    <property type="molecule type" value="Genomic_DNA"/>
</dbReference>
<dbReference type="PROSITE" id="PS00894">
    <property type="entry name" value="HTH_DEOR_1"/>
    <property type="match status" value="1"/>
</dbReference>
<reference evidence="5 6" key="1">
    <citation type="submission" date="2019-03" db="EMBL/GenBank/DDBJ databases">
        <title>Genomic Encyclopedia of Type Strains, Phase III (KMG-III): the genomes of soil and plant-associated and newly described type strains.</title>
        <authorList>
            <person name="Whitman W."/>
        </authorList>
    </citation>
    <scope>NUCLEOTIDE SEQUENCE [LARGE SCALE GENOMIC DNA]</scope>
    <source>
        <strain evidence="5 6">CGMCC 1.7660</strain>
    </source>
</reference>
<evidence type="ECO:0000256" key="1">
    <source>
        <dbReference type="ARBA" id="ARBA00023015"/>
    </source>
</evidence>
<dbReference type="Gene3D" id="1.10.10.10">
    <property type="entry name" value="Winged helix-like DNA-binding domain superfamily/Winged helix DNA-binding domain"/>
    <property type="match status" value="1"/>
</dbReference>
<dbReference type="Proteomes" id="UP000295783">
    <property type="component" value="Unassembled WGS sequence"/>
</dbReference>
<dbReference type="SMART" id="SM00420">
    <property type="entry name" value="HTH_DEOR"/>
    <property type="match status" value="1"/>
</dbReference>
<evidence type="ECO:0000313" key="5">
    <source>
        <dbReference type="EMBL" id="TDQ78414.1"/>
    </source>
</evidence>
<dbReference type="Pfam" id="PF08220">
    <property type="entry name" value="HTH_DeoR"/>
    <property type="match status" value="1"/>
</dbReference>
<dbReference type="InterPro" id="IPR018356">
    <property type="entry name" value="Tscrpt_reg_HTH_DeoR_CS"/>
</dbReference>
<dbReference type="InterPro" id="IPR036388">
    <property type="entry name" value="WH-like_DNA-bd_sf"/>
</dbReference>
<dbReference type="SMART" id="SM01134">
    <property type="entry name" value="DeoRC"/>
    <property type="match status" value="1"/>
</dbReference>
<dbReference type="RefSeq" id="WP_133614915.1">
    <property type="nucleotide sequence ID" value="NZ_SNYW01000013.1"/>
</dbReference>
<dbReference type="InterPro" id="IPR050313">
    <property type="entry name" value="Carb_Metab_HTH_regulators"/>
</dbReference>
<proteinExistence type="predicted"/>
<comment type="caution">
    <text evidence="5">The sequence shown here is derived from an EMBL/GenBank/DDBJ whole genome shotgun (WGS) entry which is preliminary data.</text>
</comment>
<name>A0A4R6WJ02_9PROT</name>
<dbReference type="InterPro" id="IPR036390">
    <property type="entry name" value="WH_DNA-bd_sf"/>
</dbReference>
<dbReference type="InterPro" id="IPR037171">
    <property type="entry name" value="NagB/RpiA_transferase-like"/>
</dbReference>
<dbReference type="SUPFAM" id="SSF100950">
    <property type="entry name" value="NagB/RpiA/CoA transferase-like"/>
    <property type="match status" value="1"/>
</dbReference>
<organism evidence="5 6">
    <name type="scientific">Dongia mobilis</name>
    <dbReference type="NCBI Taxonomy" id="578943"/>
    <lineage>
        <taxon>Bacteria</taxon>
        <taxon>Pseudomonadati</taxon>
        <taxon>Pseudomonadota</taxon>
        <taxon>Alphaproteobacteria</taxon>
        <taxon>Rhodospirillales</taxon>
        <taxon>Dongiaceae</taxon>
        <taxon>Dongia</taxon>
    </lineage>
</organism>
<dbReference type="GO" id="GO:0003700">
    <property type="term" value="F:DNA-binding transcription factor activity"/>
    <property type="evidence" value="ECO:0007669"/>
    <property type="project" value="InterPro"/>
</dbReference>
<dbReference type="PANTHER" id="PTHR30363">
    <property type="entry name" value="HTH-TYPE TRANSCRIPTIONAL REGULATOR SRLR-RELATED"/>
    <property type="match status" value="1"/>
</dbReference>
<evidence type="ECO:0000259" key="4">
    <source>
        <dbReference type="PROSITE" id="PS51000"/>
    </source>
</evidence>
<dbReference type="PANTHER" id="PTHR30363:SF44">
    <property type="entry name" value="AGA OPERON TRANSCRIPTIONAL REPRESSOR-RELATED"/>
    <property type="match status" value="1"/>
</dbReference>
<accession>A0A4R6WJ02</accession>
<dbReference type="Pfam" id="PF00455">
    <property type="entry name" value="DeoRC"/>
    <property type="match status" value="1"/>
</dbReference>
<evidence type="ECO:0000256" key="2">
    <source>
        <dbReference type="ARBA" id="ARBA00023125"/>
    </source>
</evidence>
<keyword evidence="2" id="KW-0238">DNA-binding</keyword>
<feature type="domain" description="HTH deoR-type" evidence="4">
    <location>
        <begin position="8"/>
        <end position="63"/>
    </location>
</feature>
<dbReference type="InterPro" id="IPR001034">
    <property type="entry name" value="DeoR_HTH"/>
</dbReference>
<keyword evidence="1" id="KW-0805">Transcription regulation</keyword>
<evidence type="ECO:0000256" key="3">
    <source>
        <dbReference type="ARBA" id="ARBA00023163"/>
    </source>
</evidence>
<sequence>MSRKTLTPAQRRSEILRLLTARQGASIEELCEFLSASPATIRRDLDLLESEAPIQRTHGGAMMRTLRPADQDFAQRESLDIDEKRAIAEKVVSFIQPGSTVFMNDGSTIMAIAHAIVAADLEVFVATPAVNVATRLSAGSKVTSCLLGGIVRQSSLATAGNFTAAMAAQINADIAIISPDGVHAESGITFQSGDDAALAQRMSTQSADTVIVAVASKLQQRQRINAMPLSKKYSLVTGAGEDRLVGLREAGIRVIRIGTSG</sequence>
<dbReference type="SUPFAM" id="SSF46785">
    <property type="entry name" value="Winged helix' DNA-binding domain"/>
    <property type="match status" value="1"/>
</dbReference>
<dbReference type="Gene3D" id="3.40.50.1360">
    <property type="match status" value="1"/>
</dbReference>